<evidence type="ECO:0008006" key="8">
    <source>
        <dbReference type="Google" id="ProtNLM"/>
    </source>
</evidence>
<dbReference type="Gene3D" id="2.30.30.40">
    <property type="entry name" value="SH3 Domains"/>
    <property type="match status" value="1"/>
</dbReference>
<accession>A0AAV3AAD7</accession>
<dbReference type="InterPro" id="IPR027267">
    <property type="entry name" value="AH/BAR_dom_sf"/>
</dbReference>
<protein>
    <recommendedName>
        <fullName evidence="8">Brain-specific angiogenesis inhibitor 1-associated protein 2-like protein 2</fullName>
    </recommendedName>
</protein>
<feature type="domain" description="IMD" evidence="5">
    <location>
        <begin position="1"/>
        <end position="240"/>
    </location>
</feature>
<dbReference type="GO" id="GO:0005654">
    <property type="term" value="C:nucleoplasm"/>
    <property type="evidence" value="ECO:0007669"/>
    <property type="project" value="TreeGrafter"/>
</dbReference>
<dbReference type="Pfam" id="PF08397">
    <property type="entry name" value="IMD"/>
    <property type="match status" value="1"/>
</dbReference>
<evidence type="ECO:0000313" key="6">
    <source>
        <dbReference type="EMBL" id="DBA18803.1"/>
    </source>
</evidence>
<evidence type="ECO:0000256" key="3">
    <source>
        <dbReference type="SAM" id="MobiDB-lite"/>
    </source>
</evidence>
<dbReference type="GO" id="GO:0007009">
    <property type="term" value="P:plasma membrane organization"/>
    <property type="evidence" value="ECO:0007669"/>
    <property type="project" value="InterPro"/>
</dbReference>
<dbReference type="EMBL" id="DYDO01000009">
    <property type="protein sequence ID" value="DBA18803.1"/>
    <property type="molecule type" value="Genomic_DNA"/>
</dbReference>
<sequence>MESIYTSTIGSYKVSPPHQYNYISLVQISALSFLFLQKILGQFNPALENLVYLGNNYLRALSALSDVAETYYNAIKKIGEQALQNSTCHGLGQVLIQMAESCKSASSGLNVVFQTLHGDIVQQMDKNTKLDMQFILDSQNRYEMEYRQRAATLDKCMSEAWRMERQRDRNLQTMKEKVNMLHSDMLSFVRESQRAAELEEKRRYRFLAEKHLQLCNSFMQYHSRGQGLLNVRVPMWKEQIDASRVQTGPLAQAQNYSSARSAPNSRDSVNMTPRSVADVLSMVNRAEQNEVGALADLAKTGLQSTPSNGSVGSYRSRSNSFGEVAVAAVAAAAASTVIRKVQAIVEHNTKGNRTMLQFSKGDVISVLVPEARNGWLYGRLDSLSTTGWFPEAYVKSLDASQNSRQDCNCLFIEEEESI</sequence>
<evidence type="ECO:0000256" key="2">
    <source>
        <dbReference type="PROSITE-ProRule" id="PRU00192"/>
    </source>
</evidence>
<dbReference type="PANTHER" id="PTHR14206:SF5">
    <property type="entry name" value="BRAIN-SPECIFIC ANGIOGENESIS INHIBITOR 1-ASSOCIATED PROTEIN 2-LIKE PROTEIN 2"/>
    <property type="match status" value="1"/>
</dbReference>
<dbReference type="GO" id="GO:0030838">
    <property type="term" value="P:positive regulation of actin filament polymerization"/>
    <property type="evidence" value="ECO:0007669"/>
    <property type="project" value="TreeGrafter"/>
</dbReference>
<dbReference type="InterPro" id="IPR013606">
    <property type="entry name" value="I-BAR_dom"/>
</dbReference>
<dbReference type="Pfam" id="PF14604">
    <property type="entry name" value="SH3_9"/>
    <property type="match status" value="1"/>
</dbReference>
<dbReference type="SUPFAM" id="SSF50044">
    <property type="entry name" value="SH3-domain"/>
    <property type="match status" value="1"/>
</dbReference>
<dbReference type="PROSITE" id="PS51338">
    <property type="entry name" value="IMD"/>
    <property type="match status" value="1"/>
</dbReference>
<evidence type="ECO:0000259" key="5">
    <source>
        <dbReference type="PROSITE" id="PS51338"/>
    </source>
</evidence>
<reference evidence="6" key="1">
    <citation type="thesis" date="2020" institute="ProQuest LLC" country="789 East Eisenhower Parkway, Ann Arbor, MI, USA">
        <title>Comparative Genomics and Chromosome Evolution.</title>
        <authorList>
            <person name="Mudd A.B."/>
        </authorList>
    </citation>
    <scope>NUCLEOTIDE SEQUENCE</scope>
    <source>
        <strain evidence="6">1538</strain>
        <tissue evidence="6">Blood</tissue>
    </source>
</reference>
<dbReference type="GO" id="GO:0005829">
    <property type="term" value="C:cytosol"/>
    <property type="evidence" value="ECO:0007669"/>
    <property type="project" value="TreeGrafter"/>
</dbReference>
<feature type="domain" description="SH3" evidence="4">
    <location>
        <begin position="336"/>
        <end position="399"/>
    </location>
</feature>
<organism evidence="6 7">
    <name type="scientific">Pyxicephalus adspersus</name>
    <name type="common">African bullfrog</name>
    <dbReference type="NCBI Taxonomy" id="30357"/>
    <lineage>
        <taxon>Eukaryota</taxon>
        <taxon>Metazoa</taxon>
        <taxon>Chordata</taxon>
        <taxon>Craniata</taxon>
        <taxon>Vertebrata</taxon>
        <taxon>Euteleostomi</taxon>
        <taxon>Amphibia</taxon>
        <taxon>Batrachia</taxon>
        <taxon>Anura</taxon>
        <taxon>Neobatrachia</taxon>
        <taxon>Ranoidea</taxon>
        <taxon>Pyxicephalidae</taxon>
        <taxon>Pyxicephalinae</taxon>
        <taxon>Pyxicephalus</taxon>
    </lineage>
</organism>
<evidence type="ECO:0000313" key="7">
    <source>
        <dbReference type="Proteomes" id="UP001181693"/>
    </source>
</evidence>
<dbReference type="InterPro" id="IPR001452">
    <property type="entry name" value="SH3_domain"/>
</dbReference>
<dbReference type="GO" id="GO:0051764">
    <property type="term" value="P:actin crosslink formation"/>
    <property type="evidence" value="ECO:0007669"/>
    <property type="project" value="TreeGrafter"/>
</dbReference>
<evidence type="ECO:0000256" key="1">
    <source>
        <dbReference type="ARBA" id="ARBA00022443"/>
    </source>
</evidence>
<keyword evidence="7" id="KW-1185">Reference proteome</keyword>
<evidence type="ECO:0000259" key="4">
    <source>
        <dbReference type="PROSITE" id="PS50002"/>
    </source>
</evidence>
<dbReference type="PANTHER" id="PTHR14206">
    <property type="entry name" value="BRAIN-SPECIFIC ANGIOGENESIS INHIBITOR 1-ASSOCIATED PROTEIN 2"/>
    <property type="match status" value="1"/>
</dbReference>
<dbReference type="GO" id="GO:0051017">
    <property type="term" value="P:actin filament bundle assembly"/>
    <property type="evidence" value="ECO:0007669"/>
    <property type="project" value="TreeGrafter"/>
</dbReference>
<dbReference type="InterPro" id="IPR036028">
    <property type="entry name" value="SH3-like_dom_sf"/>
</dbReference>
<dbReference type="Proteomes" id="UP001181693">
    <property type="component" value="Unassembled WGS sequence"/>
</dbReference>
<dbReference type="InterPro" id="IPR027681">
    <property type="entry name" value="IRSp53/IRTKS/Pinkbar"/>
</dbReference>
<proteinExistence type="predicted"/>
<comment type="caution">
    <text evidence="6">The sequence shown here is derived from an EMBL/GenBank/DDBJ whole genome shotgun (WGS) entry which is preliminary data.</text>
</comment>
<dbReference type="Gene3D" id="1.20.1270.60">
    <property type="entry name" value="Arfaptin homology (AH) domain/BAR domain"/>
    <property type="match status" value="1"/>
</dbReference>
<dbReference type="AlphaFoldDB" id="A0AAV3AAD7"/>
<name>A0AAV3AAD7_PYXAD</name>
<dbReference type="PROSITE" id="PS50002">
    <property type="entry name" value="SH3"/>
    <property type="match status" value="1"/>
</dbReference>
<dbReference type="SUPFAM" id="SSF103657">
    <property type="entry name" value="BAR/IMD domain-like"/>
    <property type="match status" value="1"/>
</dbReference>
<feature type="region of interest" description="Disordered" evidence="3">
    <location>
        <begin position="247"/>
        <end position="270"/>
    </location>
</feature>
<dbReference type="CDD" id="cd11914">
    <property type="entry name" value="SH3_BAIAP2L2"/>
    <property type="match status" value="1"/>
</dbReference>
<dbReference type="InterPro" id="IPR035593">
    <property type="entry name" value="Pinkbar_SH3"/>
</dbReference>
<keyword evidence="1 2" id="KW-0728">SH3 domain</keyword>
<dbReference type="SMART" id="SM00326">
    <property type="entry name" value="SH3"/>
    <property type="match status" value="1"/>
</dbReference>
<gene>
    <name evidence="6" type="ORF">GDO54_017011</name>
</gene>
<feature type="compositionally biased region" description="Polar residues" evidence="3">
    <location>
        <begin position="252"/>
        <end position="270"/>
    </location>
</feature>